<dbReference type="GO" id="GO:0055087">
    <property type="term" value="C:Ski complex"/>
    <property type="evidence" value="ECO:0007669"/>
    <property type="project" value="TreeGrafter"/>
</dbReference>
<dbReference type="FunFam" id="3.40.50.300:FF:000987">
    <property type="entry name" value="DEAD/DEAH box RNA helicase"/>
    <property type="match status" value="1"/>
</dbReference>
<dbReference type="Pfam" id="PF00270">
    <property type="entry name" value="DEAD"/>
    <property type="match status" value="1"/>
</dbReference>
<evidence type="ECO:0000256" key="8">
    <source>
        <dbReference type="ARBA" id="ARBA00022833"/>
    </source>
</evidence>
<sequence length="1585" mass="172770">MACVFLASTIILGSILWLALVRPAGEGALNASSRAACTTAPSRATPRPALPRHAPLAENVRTCLCGRRAIAIAGASAPLDAAGNALLRIKLATRLALGQFSDEITLIQRHFEVAAGNLPGPDAAVFELVVCMHVVLDLDAIHNALIDVSGVSEAALRVRADGAADAFAAHEVGAEDIGAALALTLPRYAVLQPIHILVGRDGRLCTSMGEVDFVEMEAEVARAHVSVMSDQALLVRDIIGTLLVADAAMIKPDSDFFSSWLAYQIRKQTGVSIRVSNLFTNSTIQGIAGLIETEMEGTTSGHSSRQSEATLNTLDMGYDYEEDLEVSQEKTRGQTHSISMIVQALPFMFFYPLKTALTWTALLLMLSVLVPRTDCTARIPTCGARCGSILSCGRACAAACHKGGCPPCTERIVRPCRCGGSTHAMVCSATSEKEEEVLCEKKCKSVRCCACAGGTSACLKNKGKKHANNTRAGEEEGIGEERGGLHECDLVCGKVLGCGEHQCEERDHKGPCGGCLRSGFEELVCPCGLTVLVEATRGLRTVVHASSQWNASPRRAPIAPRPSCRSSHAGNRAHTSARIVRTAPSQEILHVQDLRVPFLLSSAGASLMRHVNGASTRVLDSRAPDSMHEAAPSKDGSQQECLRFEDIPGQDSRRHWNSSLSVPSLLAFTPSPPPTSVSFVRTGLNGRVTGHVEVANVRTSTGLTSMSLDRTLGPTKNFVRGRSGYVPFCPGGLEDAAISENPESQSKAGFKTIPPGFTRGLHLTEDADDSILEAVPIGEDELATFKLSRAADANTYFDEVQDAAAANTGNEIDKLLPTTCSHLKPVKTSRRRVQRIIQKRDWVHVIDMNTPLGNFHELVPEMAHRYPFELDTFQKQVVYHLEMGDYVFVAAHTSAGKTVVAEYAIALAEKYMTRAIYMSPIKALSNQKFRDFKQTFSPSSVGILTSDVQINPGASCLIMTTEILQGMLYKLKGADLIRDVEFVIFNEVHYINNAEGTDTECQNSKALSGLLSATVLNTKEFADWVGRTKKKDIYVISTAQRPVPLEHYLYAGREMYKIVDACRNFLALGYKEAGEALQHKQDTEREAAGLLPVRRVGARGAAPPQRGQQRGRGTPAPVRNRGGGGGGGAPRTVHHAADKNLYVHLLGHLRKKALLPVVVFTFSKKRYKENVATLTNADLCSSVEKSEVHVAIEKALSRLKGSDKKLPQIGRMRNLLSRGIGAHHGGLLPIIEELAEILFARGLVKILFATETFAMGVNMPAKCVVISGIRKHDGRGFRYILPGEYTQMAGRAGRRGLDPTGTVVIVANDLLPEQTTSQTMMLGTPGKLSSQFRLTYNMILNLLCVEALKVEEMIKRSFSENASQTLLPNQQKQVLESEKTLSTLAKLSCDVCQHDISEFYNNSFAIVALNQRLLTMAVSHPQGTKSLASRRVVVLRDSIHQHFKSNNLAVLLKAAPVTTSESGVLEKVRTYFVFALVDADVKTQKQDIAPTTSSKHARHRLLPSRPHHRLRRHHLLLITATRELFPPVRATPPSSRSSLFRRFHRFVQHHYHCAPPSCVQRFHWFQAHRSALSCAISLRIRTWPE</sequence>
<feature type="domain" description="Helicase C-terminal" evidence="13">
    <location>
        <begin position="1163"/>
        <end position="1343"/>
    </location>
</feature>
<reference evidence="14" key="1">
    <citation type="submission" date="2023-03" db="EMBL/GenBank/DDBJ databases">
        <title>Massive genome expansion in bonnet fungi (Mycena s.s.) driven by repeated elements and novel gene families across ecological guilds.</title>
        <authorList>
            <consortium name="Lawrence Berkeley National Laboratory"/>
            <person name="Harder C.B."/>
            <person name="Miyauchi S."/>
            <person name="Viragh M."/>
            <person name="Kuo A."/>
            <person name="Thoen E."/>
            <person name="Andreopoulos B."/>
            <person name="Lu D."/>
            <person name="Skrede I."/>
            <person name="Drula E."/>
            <person name="Henrissat B."/>
            <person name="Morin E."/>
            <person name="Kohler A."/>
            <person name="Barry K."/>
            <person name="LaButti K."/>
            <person name="Morin E."/>
            <person name="Salamov A."/>
            <person name="Lipzen A."/>
            <person name="Mereny Z."/>
            <person name="Hegedus B."/>
            <person name="Baldrian P."/>
            <person name="Stursova M."/>
            <person name="Weitz H."/>
            <person name="Taylor A."/>
            <person name="Grigoriev I.V."/>
            <person name="Nagy L.G."/>
            <person name="Martin F."/>
            <person name="Kauserud H."/>
        </authorList>
    </citation>
    <scope>NUCLEOTIDE SEQUENCE</scope>
    <source>
        <strain evidence="14">CBHHK002</strain>
    </source>
</reference>
<dbReference type="GO" id="GO:0016787">
    <property type="term" value="F:hydrolase activity"/>
    <property type="evidence" value="ECO:0007669"/>
    <property type="project" value="UniProtKB-KW"/>
</dbReference>
<dbReference type="GO" id="GO:0003676">
    <property type="term" value="F:nucleic acid binding"/>
    <property type="evidence" value="ECO:0007669"/>
    <property type="project" value="InterPro"/>
</dbReference>
<dbReference type="CDD" id="cd18795">
    <property type="entry name" value="SF2_C_Ski2"/>
    <property type="match status" value="1"/>
</dbReference>
<dbReference type="GO" id="GO:0005524">
    <property type="term" value="F:ATP binding"/>
    <property type="evidence" value="ECO:0007669"/>
    <property type="project" value="UniProtKB-KW"/>
</dbReference>
<dbReference type="GO" id="GO:0070478">
    <property type="term" value="P:nuclear-transcribed mRNA catabolic process, 3'-5' exonucleolytic nonsense-mediated decay"/>
    <property type="evidence" value="ECO:0007669"/>
    <property type="project" value="TreeGrafter"/>
</dbReference>
<feature type="chain" id="PRO_5042090956" description="RNA helicase" evidence="11">
    <location>
        <begin position="28"/>
        <end position="1585"/>
    </location>
</feature>
<evidence type="ECO:0000256" key="1">
    <source>
        <dbReference type="ARBA" id="ARBA00010140"/>
    </source>
</evidence>
<feature type="signal peptide" evidence="11">
    <location>
        <begin position="1"/>
        <end position="27"/>
    </location>
</feature>
<dbReference type="SMART" id="SM00438">
    <property type="entry name" value="ZnF_NFX"/>
    <property type="match status" value="2"/>
</dbReference>
<evidence type="ECO:0000256" key="7">
    <source>
        <dbReference type="ARBA" id="ARBA00022806"/>
    </source>
</evidence>
<comment type="similarity">
    <text evidence="1">Belongs to the helicase family. SKI2 subfamily.</text>
</comment>
<evidence type="ECO:0008006" key="16">
    <source>
        <dbReference type="Google" id="ProtNLM"/>
    </source>
</evidence>
<dbReference type="PANTHER" id="PTHR12131:SF1">
    <property type="entry name" value="ATP-DEPENDENT RNA HELICASE SUPV3L1, MITOCHONDRIAL-RELATED"/>
    <property type="match status" value="1"/>
</dbReference>
<dbReference type="SMART" id="SM00490">
    <property type="entry name" value="HELICc"/>
    <property type="match status" value="1"/>
</dbReference>
<evidence type="ECO:0000256" key="3">
    <source>
        <dbReference type="ARBA" id="ARBA00022737"/>
    </source>
</evidence>
<dbReference type="GO" id="GO:0008270">
    <property type="term" value="F:zinc ion binding"/>
    <property type="evidence" value="ECO:0007669"/>
    <property type="project" value="UniProtKB-KW"/>
</dbReference>
<evidence type="ECO:0000313" key="15">
    <source>
        <dbReference type="Proteomes" id="UP001218218"/>
    </source>
</evidence>
<protein>
    <recommendedName>
        <fullName evidence="16">RNA helicase</fullName>
    </recommendedName>
</protein>
<keyword evidence="15" id="KW-1185">Reference proteome</keyword>
<keyword evidence="5" id="KW-0863">Zinc-finger</keyword>
<proteinExistence type="inferred from homology"/>
<dbReference type="FunFam" id="3.40.50.300:FF:000190">
    <property type="entry name" value="ATP-dependent RNA helicase"/>
    <property type="match status" value="1"/>
</dbReference>
<feature type="compositionally biased region" description="Low complexity" evidence="10">
    <location>
        <begin position="553"/>
        <end position="567"/>
    </location>
</feature>
<gene>
    <name evidence="14" type="ORF">DFH08DRAFT_1047161</name>
</gene>
<evidence type="ECO:0000256" key="9">
    <source>
        <dbReference type="ARBA" id="ARBA00022840"/>
    </source>
</evidence>
<evidence type="ECO:0000256" key="5">
    <source>
        <dbReference type="ARBA" id="ARBA00022771"/>
    </source>
</evidence>
<feature type="domain" description="Helicase ATP-binding" evidence="12">
    <location>
        <begin position="878"/>
        <end position="1033"/>
    </location>
</feature>
<organism evidence="14 15">
    <name type="scientific">Mycena albidolilacea</name>
    <dbReference type="NCBI Taxonomy" id="1033008"/>
    <lineage>
        <taxon>Eukaryota</taxon>
        <taxon>Fungi</taxon>
        <taxon>Dikarya</taxon>
        <taxon>Basidiomycota</taxon>
        <taxon>Agaricomycotina</taxon>
        <taxon>Agaricomycetes</taxon>
        <taxon>Agaricomycetidae</taxon>
        <taxon>Agaricales</taxon>
        <taxon>Marasmiineae</taxon>
        <taxon>Mycenaceae</taxon>
        <taxon>Mycena</taxon>
    </lineage>
</organism>
<dbReference type="InterPro" id="IPR001650">
    <property type="entry name" value="Helicase_C-like"/>
</dbReference>
<evidence type="ECO:0000256" key="4">
    <source>
        <dbReference type="ARBA" id="ARBA00022741"/>
    </source>
</evidence>
<dbReference type="InterPro" id="IPR036736">
    <property type="entry name" value="ACP-like_sf"/>
</dbReference>
<dbReference type="Pfam" id="PF21408">
    <property type="entry name" value="MTR4-like_stalk"/>
    <property type="match status" value="1"/>
</dbReference>
<dbReference type="InterPro" id="IPR048392">
    <property type="entry name" value="MTR4-like_stalk"/>
</dbReference>
<dbReference type="GO" id="GO:0004386">
    <property type="term" value="F:helicase activity"/>
    <property type="evidence" value="ECO:0007669"/>
    <property type="project" value="UniProtKB-KW"/>
</dbReference>
<keyword evidence="2" id="KW-0479">Metal-binding</keyword>
<keyword evidence="9" id="KW-0067">ATP-binding</keyword>
<evidence type="ECO:0000256" key="11">
    <source>
        <dbReference type="SAM" id="SignalP"/>
    </source>
</evidence>
<feature type="region of interest" description="Disordered" evidence="10">
    <location>
        <begin position="553"/>
        <end position="576"/>
    </location>
</feature>
<dbReference type="EMBL" id="JARIHO010000008">
    <property type="protein sequence ID" value="KAJ7356539.1"/>
    <property type="molecule type" value="Genomic_DNA"/>
</dbReference>
<accession>A0AAD7EYR2</accession>
<feature type="region of interest" description="Disordered" evidence="10">
    <location>
        <begin position="1096"/>
        <end position="1133"/>
    </location>
</feature>
<dbReference type="SUPFAM" id="SSF47336">
    <property type="entry name" value="ACP-like"/>
    <property type="match status" value="1"/>
</dbReference>
<dbReference type="GO" id="GO:0005634">
    <property type="term" value="C:nucleus"/>
    <property type="evidence" value="ECO:0007669"/>
    <property type="project" value="InterPro"/>
</dbReference>
<dbReference type="PROSITE" id="PS51192">
    <property type="entry name" value="HELICASE_ATP_BIND_1"/>
    <property type="match status" value="1"/>
</dbReference>
<evidence type="ECO:0000256" key="10">
    <source>
        <dbReference type="SAM" id="MobiDB-lite"/>
    </source>
</evidence>
<evidence type="ECO:0000256" key="6">
    <source>
        <dbReference type="ARBA" id="ARBA00022801"/>
    </source>
</evidence>
<dbReference type="SUPFAM" id="SSF52540">
    <property type="entry name" value="P-loop containing nucleoside triphosphate hydrolases"/>
    <property type="match status" value="2"/>
</dbReference>
<dbReference type="Gene3D" id="1.20.1500.20">
    <property type="match status" value="1"/>
</dbReference>
<dbReference type="PANTHER" id="PTHR12131">
    <property type="entry name" value="ATP-DEPENDENT RNA AND DNA HELICASE"/>
    <property type="match status" value="1"/>
</dbReference>
<evidence type="ECO:0000259" key="12">
    <source>
        <dbReference type="PROSITE" id="PS51192"/>
    </source>
</evidence>
<keyword evidence="11" id="KW-0732">Signal</keyword>
<dbReference type="InterPro" id="IPR014001">
    <property type="entry name" value="Helicase_ATP-bd"/>
</dbReference>
<name>A0AAD7EYR2_9AGAR</name>
<keyword evidence="7" id="KW-0347">Helicase</keyword>
<evidence type="ECO:0000256" key="2">
    <source>
        <dbReference type="ARBA" id="ARBA00022723"/>
    </source>
</evidence>
<keyword evidence="3" id="KW-0677">Repeat</keyword>
<dbReference type="Gene3D" id="3.40.50.300">
    <property type="entry name" value="P-loop containing nucleotide triphosphate hydrolases"/>
    <property type="match status" value="2"/>
</dbReference>
<dbReference type="InterPro" id="IPR011545">
    <property type="entry name" value="DEAD/DEAH_box_helicase_dom"/>
</dbReference>
<dbReference type="InterPro" id="IPR040801">
    <property type="entry name" value="Ski2_N"/>
</dbReference>
<dbReference type="InterPro" id="IPR027417">
    <property type="entry name" value="P-loop_NTPase"/>
</dbReference>
<dbReference type="SMART" id="SM00487">
    <property type="entry name" value="DEXDc"/>
    <property type="match status" value="1"/>
</dbReference>
<feature type="compositionally biased region" description="Basic and acidic residues" evidence="10">
    <location>
        <begin position="621"/>
        <end position="632"/>
    </location>
</feature>
<dbReference type="Pfam" id="PF00271">
    <property type="entry name" value="Helicase_C"/>
    <property type="match status" value="1"/>
</dbReference>
<keyword evidence="4" id="KW-0547">Nucleotide-binding</keyword>
<dbReference type="Pfam" id="PF17911">
    <property type="entry name" value="Ski2_N"/>
    <property type="match status" value="1"/>
</dbReference>
<dbReference type="InterPro" id="IPR000967">
    <property type="entry name" value="Znf_NFX1"/>
</dbReference>
<dbReference type="CDD" id="cd06008">
    <property type="entry name" value="NF-X1-zinc-finger"/>
    <property type="match status" value="2"/>
</dbReference>
<comment type="caution">
    <text evidence="14">The sequence shown here is derived from an EMBL/GenBank/DDBJ whole genome shotgun (WGS) entry which is preliminary data.</text>
</comment>
<dbReference type="Proteomes" id="UP001218218">
    <property type="component" value="Unassembled WGS sequence"/>
</dbReference>
<feature type="region of interest" description="Disordered" evidence="10">
    <location>
        <begin position="621"/>
        <end position="640"/>
    </location>
</feature>
<keyword evidence="8" id="KW-0862">Zinc</keyword>
<evidence type="ECO:0000259" key="13">
    <source>
        <dbReference type="PROSITE" id="PS51194"/>
    </source>
</evidence>
<dbReference type="PROSITE" id="PS51194">
    <property type="entry name" value="HELICASE_CTER"/>
    <property type="match status" value="1"/>
</dbReference>
<keyword evidence="6" id="KW-0378">Hydrolase</keyword>
<dbReference type="InterPro" id="IPR050699">
    <property type="entry name" value="RNA-DNA_Helicase"/>
</dbReference>
<evidence type="ECO:0000313" key="14">
    <source>
        <dbReference type="EMBL" id="KAJ7356539.1"/>
    </source>
</evidence>